<evidence type="ECO:0000256" key="7">
    <source>
        <dbReference type="RuleBase" id="RU364069"/>
    </source>
</evidence>
<evidence type="ECO:0000256" key="2">
    <source>
        <dbReference type="ARBA" id="ARBA00001997"/>
    </source>
</evidence>
<feature type="site" description="Participates in a stacking interaction with the thymidine ring of dTDP-4-oxo-6-deoxyglucose" evidence="6">
    <location>
        <position position="138"/>
    </location>
</feature>
<dbReference type="NCBIfam" id="TIGR01221">
    <property type="entry name" value="rmlC"/>
    <property type="match status" value="1"/>
</dbReference>
<evidence type="ECO:0000256" key="5">
    <source>
        <dbReference type="PIRSR" id="PIRSR600888-1"/>
    </source>
</evidence>
<accession>A0A246JN20</accession>
<comment type="caution">
    <text evidence="8">The sequence shown here is derived from an EMBL/GenBank/DDBJ whole genome shotgun (WGS) entry which is preliminary data.</text>
</comment>
<evidence type="ECO:0000313" key="9">
    <source>
        <dbReference type="Proteomes" id="UP000197468"/>
    </source>
</evidence>
<sequence length="183" mass="20143">MNVIPTALPEVLIIEPKVFGDARGFFMESWTEPKFNAAVGHDVRFVQDNHSRSGQGVLRGLHFQLPPHAQGKLVRCTSGAVFDVTVDMRKASPNFGKWAGVELSGENHRQLWIPPGFAHGFLVLTETADFLYKTTDTYAPQAEGSVRWNDPAIGIVWPTLPIDFKLADKDANAPLLAAAKSFD</sequence>
<dbReference type="Gene3D" id="2.60.120.10">
    <property type="entry name" value="Jelly Rolls"/>
    <property type="match status" value="1"/>
</dbReference>
<dbReference type="AlphaFoldDB" id="A0A246JN20"/>
<comment type="catalytic activity">
    <reaction evidence="1 7">
        <text>dTDP-4-dehydro-6-deoxy-alpha-D-glucose = dTDP-4-dehydro-beta-L-rhamnose</text>
        <dbReference type="Rhea" id="RHEA:16969"/>
        <dbReference type="ChEBI" id="CHEBI:57649"/>
        <dbReference type="ChEBI" id="CHEBI:62830"/>
        <dbReference type="EC" id="5.1.3.13"/>
    </reaction>
</comment>
<comment type="pathway">
    <text evidence="7">Carbohydrate biosynthesis; dTDP-L-rhamnose biosynthesis.</text>
</comment>
<dbReference type="OrthoDB" id="9800680at2"/>
<comment type="subunit">
    <text evidence="7">Homodimer.</text>
</comment>
<name>A0A246JN20_9BURK</name>
<proteinExistence type="inferred from homology"/>
<dbReference type="UniPathway" id="UPA00124"/>
<evidence type="ECO:0000256" key="4">
    <source>
        <dbReference type="ARBA" id="ARBA00019595"/>
    </source>
</evidence>
<feature type="active site" description="Proton donor" evidence="5">
    <location>
        <position position="132"/>
    </location>
</feature>
<organism evidence="8 9">
    <name type="scientific">Roseateles aquatilis</name>
    <dbReference type="NCBI Taxonomy" id="431061"/>
    <lineage>
        <taxon>Bacteria</taxon>
        <taxon>Pseudomonadati</taxon>
        <taxon>Pseudomonadota</taxon>
        <taxon>Betaproteobacteria</taxon>
        <taxon>Burkholderiales</taxon>
        <taxon>Sphaerotilaceae</taxon>
        <taxon>Roseateles</taxon>
    </lineage>
</organism>
<evidence type="ECO:0000313" key="8">
    <source>
        <dbReference type="EMBL" id="OWQ93579.1"/>
    </source>
</evidence>
<comment type="function">
    <text evidence="2 7">Catalyzes the epimerization of the C3' and C5'positions of dTDP-6-deoxy-D-xylo-4-hexulose, forming dTDP-6-deoxy-L-lyxo-4-hexulose.</text>
</comment>
<dbReference type="InterPro" id="IPR000888">
    <property type="entry name" value="RmlC-like"/>
</dbReference>
<dbReference type="EMBL" id="NIOF01000001">
    <property type="protein sequence ID" value="OWQ93579.1"/>
    <property type="molecule type" value="Genomic_DNA"/>
</dbReference>
<dbReference type="InterPro" id="IPR014710">
    <property type="entry name" value="RmlC-like_jellyroll"/>
</dbReference>
<dbReference type="EC" id="5.1.3.13" evidence="3 7"/>
<keyword evidence="9" id="KW-1185">Reference proteome</keyword>
<dbReference type="SUPFAM" id="SSF51182">
    <property type="entry name" value="RmlC-like cupins"/>
    <property type="match status" value="1"/>
</dbReference>
<dbReference type="RefSeq" id="WP_088382725.1">
    <property type="nucleotide sequence ID" value="NZ_NIOF01000001.1"/>
</dbReference>
<dbReference type="GO" id="GO:0000271">
    <property type="term" value="P:polysaccharide biosynthetic process"/>
    <property type="evidence" value="ECO:0007669"/>
    <property type="project" value="TreeGrafter"/>
</dbReference>
<keyword evidence="7" id="KW-0413">Isomerase</keyword>
<evidence type="ECO:0000256" key="6">
    <source>
        <dbReference type="PIRSR" id="PIRSR600888-3"/>
    </source>
</evidence>
<dbReference type="CDD" id="cd00438">
    <property type="entry name" value="cupin_RmlC"/>
    <property type="match status" value="1"/>
</dbReference>
<comment type="similarity">
    <text evidence="7">Belongs to the dTDP-4-dehydrorhamnose 3,5-epimerase family.</text>
</comment>
<evidence type="ECO:0000256" key="1">
    <source>
        <dbReference type="ARBA" id="ARBA00001298"/>
    </source>
</evidence>
<dbReference type="GO" id="GO:0019305">
    <property type="term" value="P:dTDP-rhamnose biosynthetic process"/>
    <property type="evidence" value="ECO:0007669"/>
    <property type="project" value="UniProtKB-UniRule"/>
</dbReference>
<dbReference type="GO" id="GO:0005829">
    <property type="term" value="C:cytosol"/>
    <property type="evidence" value="ECO:0007669"/>
    <property type="project" value="TreeGrafter"/>
</dbReference>
<evidence type="ECO:0000256" key="3">
    <source>
        <dbReference type="ARBA" id="ARBA00012098"/>
    </source>
</evidence>
<dbReference type="Pfam" id="PF00908">
    <property type="entry name" value="dTDP_sugar_isom"/>
    <property type="match status" value="1"/>
</dbReference>
<dbReference type="InterPro" id="IPR011051">
    <property type="entry name" value="RmlC_Cupin_sf"/>
</dbReference>
<dbReference type="PANTHER" id="PTHR21047:SF2">
    <property type="entry name" value="THYMIDINE DIPHOSPHO-4-KETO-RHAMNOSE 3,5-EPIMERASE"/>
    <property type="match status" value="1"/>
</dbReference>
<reference evidence="8 9" key="1">
    <citation type="journal article" date="2008" name="Int. J. Syst. Evol. Microbiol.">
        <title>Description of Roseateles aquatilis sp. nov. and Roseateles terrae sp. nov., in the class Betaproteobacteria, and emended description of the genus Roseateles.</title>
        <authorList>
            <person name="Gomila M."/>
            <person name="Bowien B."/>
            <person name="Falsen E."/>
            <person name="Moore E.R."/>
            <person name="Lalucat J."/>
        </authorList>
    </citation>
    <scope>NUCLEOTIDE SEQUENCE [LARGE SCALE GENOMIC DNA]</scope>
    <source>
        <strain evidence="8 9">CCUG 48205</strain>
    </source>
</reference>
<dbReference type="PANTHER" id="PTHR21047">
    <property type="entry name" value="DTDP-6-DEOXY-D-GLUCOSE-3,5 EPIMERASE"/>
    <property type="match status" value="1"/>
</dbReference>
<gene>
    <name evidence="8" type="primary">rfbC</name>
    <name evidence="8" type="ORF">CDN99_03715</name>
</gene>
<dbReference type="GO" id="GO:0008830">
    <property type="term" value="F:dTDP-4-dehydrorhamnose 3,5-epimerase activity"/>
    <property type="evidence" value="ECO:0007669"/>
    <property type="project" value="UniProtKB-UniRule"/>
</dbReference>
<protein>
    <recommendedName>
        <fullName evidence="4 7">dTDP-4-dehydrorhamnose 3,5-epimerase</fullName>
        <ecNumber evidence="3 7">5.1.3.13</ecNumber>
    </recommendedName>
    <alternativeName>
        <fullName evidence="7">Thymidine diphospho-4-keto-rhamnose 3,5-epimerase</fullName>
    </alternativeName>
</protein>
<feature type="active site" description="Proton acceptor" evidence="5">
    <location>
        <position position="62"/>
    </location>
</feature>
<dbReference type="Proteomes" id="UP000197468">
    <property type="component" value="Unassembled WGS sequence"/>
</dbReference>